<evidence type="ECO:0000256" key="13">
    <source>
        <dbReference type="ARBA" id="ARBA00023284"/>
    </source>
</evidence>
<dbReference type="InterPro" id="IPR002403">
    <property type="entry name" value="Cyt_P450_E_grp-IV"/>
</dbReference>
<dbReference type="PRINTS" id="PR00465">
    <property type="entry name" value="EP450IV"/>
</dbReference>
<dbReference type="PROSITE" id="PS51352">
    <property type="entry name" value="THIOREDOXIN_2"/>
    <property type="match status" value="2"/>
</dbReference>
<dbReference type="Pfam" id="PF13848">
    <property type="entry name" value="Thioredoxin_6"/>
    <property type="match status" value="1"/>
</dbReference>
<dbReference type="FunFam" id="3.40.30.10:FF:000143">
    <property type="entry name" value="Protein disulfide-isomerase"/>
    <property type="match status" value="1"/>
</dbReference>
<dbReference type="GO" id="GO:0005506">
    <property type="term" value="F:iron ion binding"/>
    <property type="evidence" value="ECO:0007669"/>
    <property type="project" value="InterPro"/>
</dbReference>
<dbReference type="GO" id="GO:0034976">
    <property type="term" value="P:response to endoplasmic reticulum stress"/>
    <property type="evidence" value="ECO:0007669"/>
    <property type="project" value="TreeGrafter"/>
</dbReference>
<feature type="domain" description="Thioredoxin" evidence="19">
    <location>
        <begin position="31"/>
        <end position="151"/>
    </location>
</feature>
<evidence type="ECO:0000256" key="5">
    <source>
        <dbReference type="ARBA" id="ARBA00022723"/>
    </source>
</evidence>
<dbReference type="GO" id="GO:0004497">
    <property type="term" value="F:monooxygenase activity"/>
    <property type="evidence" value="ECO:0007669"/>
    <property type="project" value="UniProtKB-KW"/>
</dbReference>
<evidence type="ECO:0000256" key="7">
    <source>
        <dbReference type="ARBA" id="ARBA00022737"/>
    </source>
</evidence>
<keyword evidence="8" id="KW-0256">Endoplasmic reticulum</keyword>
<keyword evidence="16" id="KW-0503">Monooxygenase</keyword>
<evidence type="ECO:0000259" key="19">
    <source>
        <dbReference type="PROSITE" id="PS51352"/>
    </source>
</evidence>
<gene>
    <name evidence="20" type="ORF">MERR_LOCUS4495</name>
</gene>
<evidence type="ECO:0000256" key="16">
    <source>
        <dbReference type="RuleBase" id="RU000461"/>
    </source>
</evidence>
<dbReference type="PROSITE" id="PS00194">
    <property type="entry name" value="THIOREDOXIN_1"/>
    <property type="match status" value="1"/>
</dbReference>
<dbReference type="InterPro" id="IPR036396">
    <property type="entry name" value="Cyt_P450_sf"/>
</dbReference>
<evidence type="ECO:0000256" key="2">
    <source>
        <dbReference type="ARBA" id="ARBA00004319"/>
    </source>
</evidence>
<evidence type="ECO:0000313" key="20">
    <source>
        <dbReference type="EMBL" id="CAA7017260.1"/>
    </source>
</evidence>
<dbReference type="GO" id="GO:0005788">
    <property type="term" value="C:endoplasmic reticulum lumen"/>
    <property type="evidence" value="ECO:0007669"/>
    <property type="project" value="UniProtKB-SubCell"/>
</dbReference>
<keyword evidence="11" id="KW-0325">Glycoprotein</keyword>
<keyword evidence="16" id="KW-0560">Oxidoreductase</keyword>
<feature type="domain" description="Thioredoxin" evidence="19">
    <location>
        <begin position="367"/>
        <end position="492"/>
    </location>
</feature>
<evidence type="ECO:0000256" key="3">
    <source>
        <dbReference type="ARBA" id="ARBA00006347"/>
    </source>
</evidence>
<comment type="similarity">
    <text evidence="16">Belongs to the cytochrome P450 family.</text>
</comment>
<dbReference type="InterPro" id="IPR005788">
    <property type="entry name" value="PDI_thioredoxin-like_dom"/>
</dbReference>
<evidence type="ECO:0000256" key="14">
    <source>
        <dbReference type="PIRSR" id="PIRSR602403-1"/>
    </source>
</evidence>
<dbReference type="InterPro" id="IPR013766">
    <property type="entry name" value="Thioredoxin_domain"/>
</dbReference>
<reference evidence="20" key="1">
    <citation type="submission" date="2020-01" db="EMBL/GenBank/DDBJ databases">
        <authorList>
            <person name="Mishra B."/>
        </authorList>
    </citation>
    <scope>NUCLEOTIDE SEQUENCE [LARGE SCALE GENOMIC DNA]</scope>
</reference>
<dbReference type="Gene3D" id="1.10.630.10">
    <property type="entry name" value="Cytochrome P450"/>
    <property type="match status" value="1"/>
</dbReference>
<comment type="similarity">
    <text evidence="3 17">Belongs to the protein disulfide isomerase family.</text>
</comment>
<evidence type="ECO:0000256" key="1">
    <source>
        <dbReference type="ARBA" id="ARBA00001182"/>
    </source>
</evidence>
<keyword evidence="10 15" id="KW-1015">Disulfide bond</keyword>
<comment type="subcellular location">
    <subcellularLocation>
        <location evidence="2">Endoplasmic reticulum lumen</location>
    </subcellularLocation>
</comment>
<dbReference type="SUPFAM" id="SSF48264">
    <property type="entry name" value="Cytochrome P450"/>
    <property type="match status" value="1"/>
</dbReference>
<dbReference type="FunFam" id="3.40.30.10:FF:000150">
    <property type="entry name" value="Protein disulfide-isomerase"/>
    <property type="match status" value="1"/>
</dbReference>
<dbReference type="GO" id="GO:0006457">
    <property type="term" value="P:protein folding"/>
    <property type="evidence" value="ECO:0007669"/>
    <property type="project" value="TreeGrafter"/>
</dbReference>
<dbReference type="SUPFAM" id="SSF52833">
    <property type="entry name" value="Thioredoxin-like"/>
    <property type="match status" value="4"/>
</dbReference>
<keyword evidence="13 15" id="KW-0676">Redox-active center</keyword>
<dbReference type="Gene3D" id="3.40.30.10">
    <property type="entry name" value="Glutaredoxin"/>
    <property type="match status" value="4"/>
</dbReference>
<dbReference type="Proteomes" id="UP000467841">
    <property type="component" value="Unassembled WGS sequence"/>
</dbReference>
<protein>
    <recommendedName>
        <fullName evidence="4 18">Protein disulfide-isomerase</fullName>
        <ecNumber evidence="4 18">5.3.4.1</ecNumber>
    </recommendedName>
</protein>
<dbReference type="CDD" id="cd02982">
    <property type="entry name" value="PDI_b'_family"/>
    <property type="match status" value="1"/>
</dbReference>
<comment type="catalytic activity">
    <reaction evidence="1 18">
        <text>Catalyzes the rearrangement of -S-S- bonds in proteins.</text>
        <dbReference type="EC" id="5.3.4.1"/>
    </reaction>
</comment>
<comment type="cofactor">
    <cofactor evidence="14">
        <name>heme</name>
        <dbReference type="ChEBI" id="CHEBI:30413"/>
    </cofactor>
</comment>
<keyword evidence="12 18" id="KW-0413">Isomerase</keyword>
<keyword evidence="6" id="KW-0732">Signal</keyword>
<dbReference type="OrthoDB" id="427280at2759"/>
<dbReference type="InterPro" id="IPR036249">
    <property type="entry name" value="Thioredoxin-like_sf"/>
</dbReference>
<evidence type="ECO:0000313" key="21">
    <source>
        <dbReference type="Proteomes" id="UP000467841"/>
    </source>
</evidence>
<keyword evidence="21" id="KW-1185">Reference proteome</keyword>
<accession>A0A6D2HML9</accession>
<dbReference type="EMBL" id="CACVBM020000310">
    <property type="protein sequence ID" value="CAA7017260.1"/>
    <property type="molecule type" value="Genomic_DNA"/>
</dbReference>
<dbReference type="GO" id="GO:0020037">
    <property type="term" value="F:heme binding"/>
    <property type="evidence" value="ECO:0007669"/>
    <property type="project" value="InterPro"/>
</dbReference>
<dbReference type="FunFam" id="3.40.30.10:FF:000152">
    <property type="entry name" value="Protein disulfide-isomerase"/>
    <property type="match status" value="1"/>
</dbReference>
<dbReference type="PANTHER" id="PTHR18929:SF229">
    <property type="entry name" value="PROTEIN DISULFIDE ISOMERASE-LIKE 1-2"/>
    <property type="match status" value="1"/>
</dbReference>
<evidence type="ECO:0000256" key="4">
    <source>
        <dbReference type="ARBA" id="ARBA00012723"/>
    </source>
</evidence>
<keyword evidence="5 14" id="KW-0479">Metal-binding</keyword>
<keyword evidence="7" id="KW-0677">Repeat</keyword>
<evidence type="ECO:0000256" key="15">
    <source>
        <dbReference type="PIRSR" id="PIRSR605792-51"/>
    </source>
</evidence>
<sequence>MGYPNVHFNPEKYDDPLAFNPWRWKEKDLTAVLSKTFIPFGAGSRMCLGADFAKLLIATFINHLFRYRCGHCQKLTPEYEKAASDLSSHDPPLVLAKIDASQEANKGFAKEYEIQAFPTIKILRNRGKSIQDYNGPRQAEGIVSYVKKQNGPASAEIKSAAIGTEVVGDKNVVVVGVFPKLSGEEFDSFMALAEKLRADYDFAHTLDAKLLPRGESSVAGPLVRLFKPFDELFVDSKDFNGEALEKFVKESSFPLVTIVDSDPSNNPYFAKFFDRPATKVMMFVDFTGETAESLKSKYHEVAKSYKGQGLAFLFGDLKFSQGAFQYFGLKESQVPLIIVETPDNKKYLKANVEDGQIESWLKDFKDGKVPAHKKSQPIPAENNEPVKVVVAESLDDIVINSGKNVLIEFYAPWCGHCKKLAPILDEVALSFQKDHTVIIAKLDATANDIPSDLFDVQGFPAIYFRSASGKIVVYEGSRTKEDFISFIEKNKPTSHGEESSTKDEL</sequence>
<dbReference type="NCBIfam" id="TIGR01130">
    <property type="entry name" value="ER_PDI_fam"/>
    <property type="match status" value="1"/>
</dbReference>
<keyword evidence="9 14" id="KW-0408">Iron</keyword>
<evidence type="ECO:0000256" key="18">
    <source>
        <dbReference type="RuleBase" id="RU361130"/>
    </source>
</evidence>
<dbReference type="InterPro" id="IPR005792">
    <property type="entry name" value="Prot_disulphide_isomerase"/>
</dbReference>
<evidence type="ECO:0000256" key="10">
    <source>
        <dbReference type="ARBA" id="ARBA00023157"/>
    </source>
</evidence>
<dbReference type="PANTHER" id="PTHR18929">
    <property type="entry name" value="PROTEIN DISULFIDE ISOMERASE"/>
    <property type="match status" value="1"/>
</dbReference>
<dbReference type="GO" id="GO:0016705">
    <property type="term" value="F:oxidoreductase activity, acting on paired donors, with incorporation or reduction of molecular oxygen"/>
    <property type="evidence" value="ECO:0007669"/>
    <property type="project" value="InterPro"/>
</dbReference>
<evidence type="ECO:0000256" key="8">
    <source>
        <dbReference type="ARBA" id="ARBA00022824"/>
    </source>
</evidence>
<evidence type="ECO:0000256" key="6">
    <source>
        <dbReference type="ARBA" id="ARBA00022729"/>
    </source>
</evidence>
<dbReference type="CDD" id="cd02995">
    <property type="entry name" value="PDI_a_PDI_a'_C"/>
    <property type="match status" value="1"/>
</dbReference>
<evidence type="ECO:0000256" key="11">
    <source>
        <dbReference type="ARBA" id="ARBA00023180"/>
    </source>
</evidence>
<dbReference type="GO" id="GO:0003756">
    <property type="term" value="F:protein disulfide isomerase activity"/>
    <property type="evidence" value="ECO:0007669"/>
    <property type="project" value="UniProtKB-EC"/>
</dbReference>
<dbReference type="Pfam" id="PF00085">
    <property type="entry name" value="Thioredoxin"/>
    <property type="match status" value="2"/>
</dbReference>
<proteinExistence type="inferred from homology"/>
<keyword evidence="14 16" id="KW-0349">Heme</keyword>
<evidence type="ECO:0000256" key="9">
    <source>
        <dbReference type="ARBA" id="ARBA00023004"/>
    </source>
</evidence>
<evidence type="ECO:0000256" key="12">
    <source>
        <dbReference type="ARBA" id="ARBA00023235"/>
    </source>
</evidence>
<dbReference type="CDD" id="cd02961">
    <property type="entry name" value="PDI_a_family"/>
    <property type="match status" value="1"/>
</dbReference>
<evidence type="ECO:0000256" key="17">
    <source>
        <dbReference type="RuleBase" id="RU004208"/>
    </source>
</evidence>
<dbReference type="InterPro" id="IPR001128">
    <property type="entry name" value="Cyt_P450"/>
</dbReference>
<dbReference type="NCBIfam" id="TIGR01126">
    <property type="entry name" value="pdi_dom"/>
    <property type="match status" value="1"/>
</dbReference>
<comment type="caution">
    <text evidence="20">The sequence shown here is derived from an EMBL/GenBank/DDBJ whole genome shotgun (WGS) entry which is preliminary data.</text>
</comment>
<feature type="disulfide bond" description="Redox-active" evidence="15">
    <location>
        <begin position="69"/>
        <end position="72"/>
    </location>
</feature>
<dbReference type="InterPro" id="IPR017972">
    <property type="entry name" value="Cyt_P450_CS"/>
</dbReference>
<name>A0A6D2HML9_9BRAS</name>
<dbReference type="CDD" id="cd02981">
    <property type="entry name" value="PDI_b_family"/>
    <property type="match status" value="1"/>
</dbReference>
<dbReference type="PROSITE" id="PS00086">
    <property type="entry name" value="CYTOCHROME_P450"/>
    <property type="match status" value="1"/>
</dbReference>
<dbReference type="AlphaFoldDB" id="A0A6D2HML9"/>
<dbReference type="EC" id="5.3.4.1" evidence="4 18"/>
<feature type="disulfide bond" description="Redox-active" evidence="15">
    <location>
        <begin position="414"/>
        <end position="417"/>
    </location>
</feature>
<dbReference type="InterPro" id="IPR017937">
    <property type="entry name" value="Thioredoxin_CS"/>
</dbReference>
<organism evidence="20 21">
    <name type="scientific">Microthlaspi erraticum</name>
    <dbReference type="NCBI Taxonomy" id="1685480"/>
    <lineage>
        <taxon>Eukaryota</taxon>
        <taxon>Viridiplantae</taxon>
        <taxon>Streptophyta</taxon>
        <taxon>Embryophyta</taxon>
        <taxon>Tracheophyta</taxon>
        <taxon>Spermatophyta</taxon>
        <taxon>Magnoliopsida</taxon>
        <taxon>eudicotyledons</taxon>
        <taxon>Gunneridae</taxon>
        <taxon>Pentapetalae</taxon>
        <taxon>rosids</taxon>
        <taxon>malvids</taxon>
        <taxon>Brassicales</taxon>
        <taxon>Brassicaceae</taxon>
        <taxon>Coluteocarpeae</taxon>
        <taxon>Microthlaspi</taxon>
    </lineage>
</organism>
<feature type="binding site" description="axial binding residue" evidence="14">
    <location>
        <position position="47"/>
    </location>
    <ligand>
        <name>heme</name>
        <dbReference type="ChEBI" id="CHEBI:30413"/>
    </ligand>
    <ligandPart>
        <name>Fe</name>
        <dbReference type="ChEBI" id="CHEBI:18248"/>
    </ligandPart>
</feature>
<dbReference type="Pfam" id="PF00067">
    <property type="entry name" value="p450"/>
    <property type="match status" value="1"/>
</dbReference>